<protein>
    <submittedName>
        <fullName evidence="2">Uncharacterized protein</fullName>
    </submittedName>
</protein>
<feature type="compositionally biased region" description="Basic residues" evidence="1">
    <location>
        <begin position="227"/>
        <end position="236"/>
    </location>
</feature>
<keyword evidence="3" id="KW-1185">Reference proteome</keyword>
<feature type="region of interest" description="Disordered" evidence="1">
    <location>
        <begin position="62"/>
        <end position="81"/>
    </location>
</feature>
<gene>
    <name evidence="2" type="ORF">GGX14DRAFT_667184</name>
</gene>
<sequence>MPGIKIKRKPFDDVSFTPCGSSPRTCAPRWRSYCRTQPAPAPPSASCTPSATYYFRGRAPPAADFAHTPSPPPGPGPGTHPPLLPLLRHLTLRGVLARLGGALRTSRVSPALHTFALASLPAPAPPPLLALAALLRAATRLSSPAPVPHHARPGTVSTGAHAALPLLAAVALEEATNPSMLPRCSPSCSPDCTHARACTMMPGIKTKRNLAGGPAYGAGASSGSKAKNAKRPRRRPSLSTSLIINTEYKYLILTTAQPRPLLNNTNE</sequence>
<proteinExistence type="predicted"/>
<dbReference type="EMBL" id="JARJCW010000075">
    <property type="protein sequence ID" value="KAJ7197948.1"/>
    <property type="molecule type" value="Genomic_DNA"/>
</dbReference>
<dbReference type="AlphaFoldDB" id="A0AAD6UZ89"/>
<organism evidence="2 3">
    <name type="scientific">Mycena pura</name>
    <dbReference type="NCBI Taxonomy" id="153505"/>
    <lineage>
        <taxon>Eukaryota</taxon>
        <taxon>Fungi</taxon>
        <taxon>Dikarya</taxon>
        <taxon>Basidiomycota</taxon>
        <taxon>Agaricomycotina</taxon>
        <taxon>Agaricomycetes</taxon>
        <taxon>Agaricomycetidae</taxon>
        <taxon>Agaricales</taxon>
        <taxon>Marasmiineae</taxon>
        <taxon>Mycenaceae</taxon>
        <taxon>Mycena</taxon>
    </lineage>
</organism>
<feature type="compositionally biased region" description="Low complexity" evidence="1">
    <location>
        <begin position="211"/>
        <end position="226"/>
    </location>
</feature>
<dbReference type="Proteomes" id="UP001219525">
    <property type="component" value="Unassembled WGS sequence"/>
</dbReference>
<evidence type="ECO:0000313" key="2">
    <source>
        <dbReference type="EMBL" id="KAJ7197948.1"/>
    </source>
</evidence>
<reference evidence="2" key="1">
    <citation type="submission" date="2023-03" db="EMBL/GenBank/DDBJ databases">
        <title>Massive genome expansion in bonnet fungi (Mycena s.s.) driven by repeated elements and novel gene families across ecological guilds.</title>
        <authorList>
            <consortium name="Lawrence Berkeley National Laboratory"/>
            <person name="Harder C.B."/>
            <person name="Miyauchi S."/>
            <person name="Viragh M."/>
            <person name="Kuo A."/>
            <person name="Thoen E."/>
            <person name="Andreopoulos B."/>
            <person name="Lu D."/>
            <person name="Skrede I."/>
            <person name="Drula E."/>
            <person name="Henrissat B."/>
            <person name="Morin E."/>
            <person name="Kohler A."/>
            <person name="Barry K."/>
            <person name="LaButti K."/>
            <person name="Morin E."/>
            <person name="Salamov A."/>
            <person name="Lipzen A."/>
            <person name="Mereny Z."/>
            <person name="Hegedus B."/>
            <person name="Baldrian P."/>
            <person name="Stursova M."/>
            <person name="Weitz H."/>
            <person name="Taylor A."/>
            <person name="Grigoriev I.V."/>
            <person name="Nagy L.G."/>
            <person name="Martin F."/>
            <person name="Kauserud H."/>
        </authorList>
    </citation>
    <scope>NUCLEOTIDE SEQUENCE</scope>
    <source>
        <strain evidence="2">9144</strain>
    </source>
</reference>
<evidence type="ECO:0000313" key="3">
    <source>
        <dbReference type="Proteomes" id="UP001219525"/>
    </source>
</evidence>
<accession>A0AAD6UZ89</accession>
<evidence type="ECO:0000256" key="1">
    <source>
        <dbReference type="SAM" id="MobiDB-lite"/>
    </source>
</evidence>
<name>A0AAD6UZ89_9AGAR</name>
<comment type="caution">
    <text evidence="2">The sequence shown here is derived from an EMBL/GenBank/DDBJ whole genome shotgun (WGS) entry which is preliminary data.</text>
</comment>
<feature type="region of interest" description="Disordered" evidence="1">
    <location>
        <begin position="209"/>
        <end position="238"/>
    </location>
</feature>
<feature type="compositionally biased region" description="Pro residues" evidence="1">
    <location>
        <begin position="69"/>
        <end position="81"/>
    </location>
</feature>